<feature type="domain" description="DUF1540" evidence="1">
    <location>
        <begin position="61"/>
        <end position="93"/>
    </location>
</feature>
<dbReference type="Pfam" id="PF07561">
    <property type="entry name" value="DUF1540"/>
    <property type="match status" value="2"/>
</dbReference>
<reference evidence="2" key="1">
    <citation type="submission" date="2015-10" db="EMBL/GenBank/DDBJ databases">
        <title>Description of Candidatus Tenderia electrophaga gen. nov, sp. nov., an Uncultivated Electroautotroph from a Biocathode Enrichment.</title>
        <authorList>
            <person name="Eddie B.J."/>
            <person name="Malanoski A.P."/>
            <person name="Wang Z."/>
            <person name="Hall R.J."/>
            <person name="Oh S.D."/>
            <person name="Heiner C."/>
            <person name="Lin B."/>
            <person name="Strycharz-Glaven S.M."/>
        </authorList>
    </citation>
    <scope>NUCLEOTIDE SEQUENCE [LARGE SCALE GENOMIC DNA]</scope>
    <source>
        <strain evidence="2">NRL1</strain>
    </source>
</reference>
<dbReference type="AlphaFoldDB" id="A0A0S2TI67"/>
<dbReference type="KEGG" id="tee:Tel_12515"/>
<dbReference type="STRING" id="1748243.Tel_12515"/>
<evidence type="ECO:0000259" key="1">
    <source>
        <dbReference type="Pfam" id="PF07561"/>
    </source>
</evidence>
<sequence>MNMEIPEVRACDESRCAYNVEQSCHARAVTIGDDDKPMCDTFFSSSRHAHNTKQTAGVGACKISGCRHNDDFECQADHIDIQTPNGQARCMTFAS</sequence>
<dbReference type="InterPro" id="IPR011437">
    <property type="entry name" value="DUF1540"/>
</dbReference>
<dbReference type="EMBL" id="CP013099">
    <property type="protein sequence ID" value="ALP54864.1"/>
    <property type="molecule type" value="Genomic_DNA"/>
</dbReference>
<keyword evidence="3" id="KW-1185">Reference proteome</keyword>
<evidence type="ECO:0000313" key="2">
    <source>
        <dbReference type="EMBL" id="ALP54864.1"/>
    </source>
</evidence>
<evidence type="ECO:0000313" key="3">
    <source>
        <dbReference type="Proteomes" id="UP000055136"/>
    </source>
</evidence>
<proteinExistence type="predicted"/>
<name>A0A0S2TI67_9GAMM</name>
<dbReference type="Proteomes" id="UP000055136">
    <property type="component" value="Chromosome"/>
</dbReference>
<protein>
    <recommendedName>
        <fullName evidence="1">DUF1540 domain-containing protein</fullName>
    </recommendedName>
</protein>
<feature type="domain" description="DUF1540" evidence="1">
    <location>
        <begin position="11"/>
        <end position="55"/>
    </location>
</feature>
<organism evidence="2 3">
    <name type="scientific">Candidatus Tenderia electrophaga</name>
    <dbReference type="NCBI Taxonomy" id="1748243"/>
    <lineage>
        <taxon>Bacteria</taxon>
        <taxon>Pseudomonadati</taxon>
        <taxon>Pseudomonadota</taxon>
        <taxon>Gammaproteobacteria</taxon>
        <taxon>Candidatus Tenderiales</taxon>
        <taxon>Candidatus Tenderiaceae</taxon>
        <taxon>Candidatus Tenderia</taxon>
    </lineage>
</organism>
<accession>A0A0S2TI67</accession>
<gene>
    <name evidence="2" type="ORF">Tel_12515</name>
</gene>